<accession>A0ACB8E3I8</accession>
<evidence type="ECO:0000313" key="2">
    <source>
        <dbReference type="Proteomes" id="UP000821865"/>
    </source>
</evidence>
<protein>
    <submittedName>
        <fullName evidence="1">Uncharacterized protein</fullName>
    </submittedName>
</protein>
<evidence type="ECO:0000313" key="1">
    <source>
        <dbReference type="EMBL" id="KAH7981151.1"/>
    </source>
</evidence>
<name>A0ACB8E3I8_DERSI</name>
<proteinExistence type="predicted"/>
<dbReference type="Proteomes" id="UP000821865">
    <property type="component" value="Chromosome 1"/>
</dbReference>
<gene>
    <name evidence="1" type="ORF">HPB49_022067</name>
</gene>
<comment type="caution">
    <text evidence="1">The sequence shown here is derived from an EMBL/GenBank/DDBJ whole genome shotgun (WGS) entry which is preliminary data.</text>
</comment>
<organism evidence="1 2">
    <name type="scientific">Dermacentor silvarum</name>
    <name type="common">Tick</name>
    <dbReference type="NCBI Taxonomy" id="543639"/>
    <lineage>
        <taxon>Eukaryota</taxon>
        <taxon>Metazoa</taxon>
        <taxon>Ecdysozoa</taxon>
        <taxon>Arthropoda</taxon>
        <taxon>Chelicerata</taxon>
        <taxon>Arachnida</taxon>
        <taxon>Acari</taxon>
        <taxon>Parasitiformes</taxon>
        <taxon>Ixodida</taxon>
        <taxon>Ixodoidea</taxon>
        <taxon>Ixodidae</taxon>
        <taxon>Rhipicephalinae</taxon>
        <taxon>Dermacentor</taxon>
    </lineage>
</organism>
<keyword evidence="2" id="KW-1185">Reference proteome</keyword>
<reference evidence="1" key="1">
    <citation type="submission" date="2020-05" db="EMBL/GenBank/DDBJ databases">
        <title>Large-scale comparative analyses of tick genomes elucidate their genetic diversity and vector capacities.</title>
        <authorList>
            <person name="Jia N."/>
            <person name="Wang J."/>
            <person name="Shi W."/>
            <person name="Du L."/>
            <person name="Sun Y."/>
            <person name="Zhan W."/>
            <person name="Jiang J."/>
            <person name="Wang Q."/>
            <person name="Zhang B."/>
            <person name="Ji P."/>
            <person name="Sakyi L.B."/>
            <person name="Cui X."/>
            <person name="Yuan T."/>
            <person name="Jiang B."/>
            <person name="Yang W."/>
            <person name="Lam T.T.-Y."/>
            <person name="Chang Q."/>
            <person name="Ding S."/>
            <person name="Wang X."/>
            <person name="Zhu J."/>
            <person name="Ruan X."/>
            <person name="Zhao L."/>
            <person name="Wei J."/>
            <person name="Que T."/>
            <person name="Du C."/>
            <person name="Cheng J."/>
            <person name="Dai P."/>
            <person name="Han X."/>
            <person name="Huang E."/>
            <person name="Gao Y."/>
            <person name="Liu J."/>
            <person name="Shao H."/>
            <person name="Ye R."/>
            <person name="Li L."/>
            <person name="Wei W."/>
            <person name="Wang X."/>
            <person name="Wang C."/>
            <person name="Yang T."/>
            <person name="Huo Q."/>
            <person name="Li W."/>
            <person name="Guo W."/>
            <person name="Chen H."/>
            <person name="Zhou L."/>
            <person name="Ni X."/>
            <person name="Tian J."/>
            <person name="Zhou Y."/>
            <person name="Sheng Y."/>
            <person name="Liu T."/>
            <person name="Pan Y."/>
            <person name="Xia L."/>
            <person name="Li J."/>
            <person name="Zhao F."/>
            <person name="Cao W."/>
        </authorList>
    </citation>
    <scope>NUCLEOTIDE SEQUENCE</scope>
    <source>
        <strain evidence="1">Dsil-2018</strain>
    </source>
</reference>
<dbReference type="EMBL" id="CM023470">
    <property type="protein sequence ID" value="KAH7981151.1"/>
    <property type="molecule type" value="Genomic_DNA"/>
</dbReference>
<sequence length="493" mass="54447">MDVDEELPGPSQEPICLTNETDEREILPPQTSSDEQPASGDASLGNEYCDENHSERRAWTEDAWHTVLSRRQQKKQLKQKSDMEKTANANEKSKSDPLAEKEKSHAKQGLRRMKRRGPPPLPKEDIKIILRPHRGLLVKNILGLELSRAVIDACQQSFNGNDFLLRIHPGSNIVILSTPSEDVASKLREISQLNIRGTTHSFNAYVADPEGVLRGIVHGIPAGTSQAELMENLRVRTQGVKIERARMLGSSKTAIITFTGRVLPRSVYMMGAELICYPYKPTVQVCKICLLTGHRTDVCPTPNVNVCPKCGAREPTLGHHCTPKCAICDGEHPTGDSLCKKKLKSVAPPRKSRMEQPKKRGGQPEWTCDANSDSEFPQLELHKHRWFSSEREEQHQSRSRSQSPSSSRSISQSRNQWQINNGSSVSAHPGSSSLKKQNKSGGPQTKTGSLQAKESKDPQAAEIGDPMRLEARASSSISVTVGESEEEDSPSPG</sequence>